<dbReference type="PANTHER" id="PTHR11081:SF70">
    <property type="entry name" value="FLAP ENDONUCLEASE GEN HOMOLOG 1"/>
    <property type="match status" value="1"/>
</dbReference>
<feature type="compositionally biased region" description="Low complexity" evidence="3">
    <location>
        <begin position="572"/>
        <end position="582"/>
    </location>
</feature>
<evidence type="ECO:0000259" key="5">
    <source>
        <dbReference type="SMART" id="SM00485"/>
    </source>
</evidence>
<feature type="region of interest" description="Disordered" evidence="3">
    <location>
        <begin position="442"/>
        <end position="477"/>
    </location>
</feature>
<evidence type="ECO:0000313" key="7">
    <source>
        <dbReference type="Proteomes" id="UP000596742"/>
    </source>
</evidence>
<organism evidence="6 7">
    <name type="scientific">Mytilus galloprovincialis</name>
    <name type="common">Mediterranean mussel</name>
    <dbReference type="NCBI Taxonomy" id="29158"/>
    <lineage>
        <taxon>Eukaryota</taxon>
        <taxon>Metazoa</taxon>
        <taxon>Spiralia</taxon>
        <taxon>Lophotrochozoa</taxon>
        <taxon>Mollusca</taxon>
        <taxon>Bivalvia</taxon>
        <taxon>Autobranchia</taxon>
        <taxon>Pteriomorphia</taxon>
        <taxon>Mytilida</taxon>
        <taxon>Mytiloidea</taxon>
        <taxon>Mytilidae</taxon>
        <taxon>Mytilinae</taxon>
        <taxon>Mytilus</taxon>
    </lineage>
</organism>
<dbReference type="CDD" id="cd09869">
    <property type="entry name" value="PIN_GEN1"/>
    <property type="match status" value="1"/>
</dbReference>
<dbReference type="Gene3D" id="1.10.150.20">
    <property type="entry name" value="5' to 3' exonuclease, C-terminal subdomain"/>
    <property type="match status" value="1"/>
</dbReference>
<keyword evidence="2 6" id="KW-0378">Hydrolase</keyword>
<dbReference type="InterPro" id="IPR029060">
    <property type="entry name" value="PIN-like_dom_sf"/>
</dbReference>
<dbReference type="EMBL" id="UYJE01003412">
    <property type="protein sequence ID" value="VDI19023.1"/>
    <property type="molecule type" value="Genomic_DNA"/>
</dbReference>
<sequence length="591" mass="66704">MGVTKLWTLLVDACQNDITVSSLHGQTIAVDLSSWICELKKIQIAQKIPNLYLKNLYYRTTYFMKHGIKLVFVEDGTAPAIKKASLAQRNKNRVTSLDRIGLKILSEKCRELLNKLGLPCIQSGGEAEALCAQLNHAGIVDGVLTSDGDSLLYGAKKVYRNFKMDVGTVDCCDMIEVEKKLNVDRRGLIAMAMLSGCDYDKDGVQSVGVQKAYEFVQLCTKLGVDPLKRIMTWRTNSELKTLQKVRESPQKKPSHCNVCKHLGTKPDHFKNGCGPCNTEQSCDQDNQVSCTCDSCTADFHKFELNMREKALRDPGFPNHMIIDEFLQSTKELPSPQLEWKPVNVPSLKSFLQNQIRWTNVEFFNKISELLVILQVNGMEWAVSEKLKPVRIVRKSTLKKTPSVIVEWKKLSIDNVTESSQVITVPEENFSRHYPSMLQEFNRRKEEEKAQKLEEKKANKKGKKRKDTISNKGQRSITDCFAITKKARRSPTPPVKHTESSSEEDIDHITITRPKKIRSAIATGKHTSSSNKIYDDDHTAFTPKVRSSPFKHASSSKQMFDIEHTSFTKKARSSPSKHSGSSSEDCDVIVID</sequence>
<proteinExistence type="predicted"/>
<dbReference type="OrthoDB" id="2959108at2759"/>
<evidence type="ECO:0000256" key="3">
    <source>
        <dbReference type="SAM" id="MobiDB-lite"/>
    </source>
</evidence>
<dbReference type="AlphaFoldDB" id="A0A8B6DHA0"/>
<evidence type="ECO:0000256" key="2">
    <source>
        <dbReference type="ARBA" id="ARBA00022801"/>
    </source>
</evidence>
<dbReference type="SMART" id="SM00485">
    <property type="entry name" value="XPGN"/>
    <property type="match status" value="1"/>
</dbReference>
<dbReference type="InterPro" id="IPR006086">
    <property type="entry name" value="XPG-I_dom"/>
</dbReference>
<dbReference type="Gene3D" id="3.40.50.1010">
    <property type="entry name" value="5'-nuclease"/>
    <property type="match status" value="1"/>
</dbReference>
<dbReference type="Proteomes" id="UP000596742">
    <property type="component" value="Unassembled WGS sequence"/>
</dbReference>
<dbReference type="InterPro" id="IPR006085">
    <property type="entry name" value="XPG_DNA_repair_N"/>
</dbReference>
<feature type="region of interest" description="Disordered" evidence="3">
    <location>
        <begin position="522"/>
        <end position="591"/>
    </location>
</feature>
<comment type="caution">
    <text evidence="6">The sequence shown here is derived from an EMBL/GenBank/DDBJ whole genome shotgun (WGS) entry which is preliminary data.</text>
</comment>
<dbReference type="Pfam" id="PF00867">
    <property type="entry name" value="XPG_I"/>
    <property type="match status" value="1"/>
</dbReference>
<accession>A0A8B6DHA0</accession>
<evidence type="ECO:0000313" key="6">
    <source>
        <dbReference type="EMBL" id="VDI19023.1"/>
    </source>
</evidence>
<dbReference type="EC" id="3.1.-.-" evidence="6"/>
<evidence type="ECO:0000259" key="4">
    <source>
        <dbReference type="SMART" id="SM00484"/>
    </source>
</evidence>
<dbReference type="InterPro" id="IPR036279">
    <property type="entry name" value="5-3_exonuclease_C_sf"/>
</dbReference>
<dbReference type="InterPro" id="IPR006084">
    <property type="entry name" value="XPG/Rad2"/>
</dbReference>
<evidence type="ECO:0000256" key="1">
    <source>
        <dbReference type="ARBA" id="ARBA00022722"/>
    </source>
</evidence>
<dbReference type="SUPFAM" id="SSF47807">
    <property type="entry name" value="5' to 3' exonuclease, C-terminal subdomain"/>
    <property type="match status" value="1"/>
</dbReference>
<protein>
    <submittedName>
        <fullName evidence="6">Flap endonuclease GEN</fullName>
        <ecNumber evidence="6">3.1.-.-</ecNumber>
    </submittedName>
</protein>
<reference evidence="6" key="1">
    <citation type="submission" date="2018-11" db="EMBL/GenBank/DDBJ databases">
        <authorList>
            <person name="Alioto T."/>
            <person name="Alioto T."/>
        </authorList>
    </citation>
    <scope>NUCLEOTIDE SEQUENCE</scope>
</reference>
<keyword evidence="1" id="KW-0540">Nuclease</keyword>
<dbReference type="SUPFAM" id="SSF88723">
    <property type="entry name" value="PIN domain-like"/>
    <property type="match status" value="1"/>
</dbReference>
<dbReference type="SMART" id="SM00484">
    <property type="entry name" value="XPGI"/>
    <property type="match status" value="1"/>
</dbReference>
<dbReference type="PANTHER" id="PTHR11081">
    <property type="entry name" value="FLAP ENDONUCLEASE FAMILY MEMBER"/>
    <property type="match status" value="1"/>
</dbReference>
<feature type="domain" description="XPG-I" evidence="4">
    <location>
        <begin position="114"/>
        <end position="183"/>
    </location>
</feature>
<dbReference type="GO" id="GO:0017108">
    <property type="term" value="F:5'-flap endonuclease activity"/>
    <property type="evidence" value="ECO:0007669"/>
    <property type="project" value="TreeGrafter"/>
</dbReference>
<dbReference type="Pfam" id="PF00752">
    <property type="entry name" value="XPG_N"/>
    <property type="match status" value="1"/>
</dbReference>
<gene>
    <name evidence="6" type="ORF">MGAL_10B007050</name>
</gene>
<dbReference type="PRINTS" id="PR00853">
    <property type="entry name" value="XPGRADSUPER"/>
</dbReference>
<name>A0A8B6DHA0_MYTGA</name>
<feature type="domain" description="XPG N-terminal" evidence="5">
    <location>
        <begin position="1"/>
        <end position="96"/>
    </location>
</feature>
<feature type="compositionally biased region" description="Basic and acidic residues" evidence="3">
    <location>
        <begin position="442"/>
        <end position="456"/>
    </location>
</feature>
<keyword evidence="6" id="KW-0255">Endonuclease</keyword>
<keyword evidence="7" id="KW-1185">Reference proteome</keyword>